<dbReference type="Pfam" id="PF08245">
    <property type="entry name" value="Mur_ligase_M"/>
    <property type="match status" value="1"/>
</dbReference>
<keyword evidence="7 8" id="KW-0573">Peptidoglycan synthesis</keyword>
<evidence type="ECO:0000256" key="5">
    <source>
        <dbReference type="ARBA" id="ARBA00022741"/>
    </source>
</evidence>
<dbReference type="InterPro" id="IPR004101">
    <property type="entry name" value="Mur_ligase_C"/>
</dbReference>
<comment type="similarity">
    <text evidence="7">Belongs to the MurCDEF family.</text>
</comment>
<sequence>MRSQNKENSKGLKIKGKKILILGLARTGAASARLCCGLGAKVLVSDIKGEEELKEYIRMLEGVNVEFFLGSHTESLLEGVDLIVVSPGIPGSIPLLVKARSLGIEVISEIELAYNFLKSPVIAITGTNGKTTTTKLIKEILTEGGYKAISAGNIGNPLSGIPLDSSEYDYLVVEVSSFQLEGIINFKPFISLILNVTPDHLDRYRNIDEYAETKFRIFEKQGKGDFLILNYDDPMLRELKPQGDFSILYFSTKDAVIKGSYIEGDQIITRFGSTAKTVCPVSEVKLEGLHNLENVLAAITACSICEVTPDRIREALKKFKPPHHRMEFVRELNGVRFIDDSKGTNVGAVIKSLMSYSSPVILIAGGRDKNGDFFSLRDLVKSKVKSLVLLGEAKEKIKKSLGDIARTIDACSMEDAVRKSYAAASQGDVVLLSPGCASFDMFSSYEERGQVFKKAVMELNN</sequence>
<comment type="subcellular location">
    <subcellularLocation>
        <location evidence="1 7 8">Cytoplasm</location>
    </subcellularLocation>
</comment>
<dbReference type="SUPFAM" id="SSF53623">
    <property type="entry name" value="MurD-like peptide ligases, catalytic domain"/>
    <property type="match status" value="1"/>
</dbReference>
<protein>
    <recommendedName>
        <fullName evidence="7 8">UDP-N-acetylmuramoylalanine--D-glutamate ligase</fullName>
        <ecNumber evidence="7 8">6.3.2.9</ecNumber>
    </recommendedName>
    <alternativeName>
        <fullName evidence="7">D-glutamic acid-adding enzyme</fullName>
    </alternativeName>
    <alternativeName>
        <fullName evidence="7">UDP-N-acetylmuramoyl-L-alanyl-D-glutamate synthetase</fullName>
    </alternativeName>
</protein>
<dbReference type="SUPFAM" id="SSF51984">
    <property type="entry name" value="MurCD N-terminal domain"/>
    <property type="match status" value="1"/>
</dbReference>
<evidence type="ECO:0000256" key="3">
    <source>
        <dbReference type="ARBA" id="ARBA00022490"/>
    </source>
</evidence>
<dbReference type="Gene3D" id="3.40.50.720">
    <property type="entry name" value="NAD(P)-binding Rossmann-like Domain"/>
    <property type="match status" value="1"/>
</dbReference>
<dbReference type="EMBL" id="MGDB01000080">
    <property type="protein sequence ID" value="OGL41026.1"/>
    <property type="molecule type" value="Genomic_DNA"/>
</dbReference>
<feature type="binding site" evidence="7">
    <location>
        <begin position="126"/>
        <end position="132"/>
    </location>
    <ligand>
        <name>ATP</name>
        <dbReference type="ChEBI" id="CHEBI:30616"/>
    </ligand>
</feature>
<feature type="domain" description="Mur ligase C-terminal" evidence="9">
    <location>
        <begin position="324"/>
        <end position="434"/>
    </location>
</feature>
<comment type="caution">
    <text evidence="11">The sequence shown here is derived from an EMBL/GenBank/DDBJ whole genome shotgun (WGS) entry which is preliminary data.</text>
</comment>
<dbReference type="GO" id="GO:0051301">
    <property type="term" value="P:cell division"/>
    <property type="evidence" value="ECO:0007669"/>
    <property type="project" value="UniProtKB-KW"/>
</dbReference>
<evidence type="ECO:0000259" key="10">
    <source>
        <dbReference type="Pfam" id="PF08245"/>
    </source>
</evidence>
<proteinExistence type="inferred from homology"/>
<evidence type="ECO:0000256" key="4">
    <source>
        <dbReference type="ARBA" id="ARBA00022598"/>
    </source>
</evidence>
<comment type="function">
    <text evidence="7 8">Cell wall formation. Catalyzes the addition of glutamate to the nucleotide precursor UDP-N-acetylmuramoyl-L-alanine (UMA).</text>
</comment>
<feature type="domain" description="Mur ligase central" evidence="10">
    <location>
        <begin position="124"/>
        <end position="301"/>
    </location>
</feature>
<dbReference type="Pfam" id="PF21799">
    <property type="entry name" value="MurD-like_N"/>
    <property type="match status" value="1"/>
</dbReference>
<keyword evidence="6 7" id="KW-0067">ATP-binding</keyword>
<keyword evidence="7 8" id="KW-0133">Cell shape</keyword>
<comment type="pathway">
    <text evidence="2 7 8">Cell wall biogenesis; peptidoglycan biosynthesis.</text>
</comment>
<dbReference type="GO" id="GO:0071555">
    <property type="term" value="P:cell wall organization"/>
    <property type="evidence" value="ECO:0007669"/>
    <property type="project" value="UniProtKB-KW"/>
</dbReference>
<dbReference type="UniPathway" id="UPA00219"/>
<dbReference type="GO" id="GO:0008360">
    <property type="term" value="P:regulation of cell shape"/>
    <property type="evidence" value="ECO:0007669"/>
    <property type="project" value="UniProtKB-KW"/>
</dbReference>
<evidence type="ECO:0000256" key="6">
    <source>
        <dbReference type="ARBA" id="ARBA00022840"/>
    </source>
</evidence>
<evidence type="ECO:0000256" key="1">
    <source>
        <dbReference type="ARBA" id="ARBA00004496"/>
    </source>
</evidence>
<dbReference type="AlphaFoldDB" id="A0A1F7RHJ0"/>
<accession>A0A1F7RHJ0</accession>
<dbReference type="InterPro" id="IPR036615">
    <property type="entry name" value="Mur_ligase_C_dom_sf"/>
</dbReference>
<dbReference type="GO" id="GO:0008764">
    <property type="term" value="F:UDP-N-acetylmuramoylalanine-D-glutamate ligase activity"/>
    <property type="evidence" value="ECO:0007669"/>
    <property type="project" value="UniProtKB-UniRule"/>
</dbReference>
<dbReference type="Pfam" id="PF02875">
    <property type="entry name" value="Mur_ligase_C"/>
    <property type="match status" value="1"/>
</dbReference>
<evidence type="ECO:0000256" key="7">
    <source>
        <dbReference type="HAMAP-Rule" id="MF_00639"/>
    </source>
</evidence>
<keyword evidence="3 7" id="KW-0963">Cytoplasm</keyword>
<evidence type="ECO:0000259" key="9">
    <source>
        <dbReference type="Pfam" id="PF02875"/>
    </source>
</evidence>
<gene>
    <name evidence="7" type="primary">murD</name>
    <name evidence="11" type="ORF">A2042_09815</name>
</gene>
<evidence type="ECO:0000313" key="11">
    <source>
        <dbReference type="EMBL" id="OGL41026.1"/>
    </source>
</evidence>
<dbReference type="PANTHER" id="PTHR43692">
    <property type="entry name" value="UDP-N-ACETYLMURAMOYLALANINE--D-GLUTAMATE LIGASE"/>
    <property type="match status" value="1"/>
</dbReference>
<dbReference type="GO" id="GO:0009252">
    <property type="term" value="P:peptidoglycan biosynthetic process"/>
    <property type="evidence" value="ECO:0007669"/>
    <property type="project" value="UniProtKB-UniRule"/>
</dbReference>
<dbReference type="PANTHER" id="PTHR43692:SF1">
    <property type="entry name" value="UDP-N-ACETYLMURAMOYLALANINE--D-GLUTAMATE LIGASE"/>
    <property type="match status" value="1"/>
</dbReference>
<dbReference type="InterPro" id="IPR005762">
    <property type="entry name" value="MurD"/>
</dbReference>
<keyword evidence="7 8" id="KW-0131">Cell cycle</keyword>
<evidence type="ECO:0000256" key="2">
    <source>
        <dbReference type="ARBA" id="ARBA00004752"/>
    </source>
</evidence>
<dbReference type="InterPro" id="IPR013221">
    <property type="entry name" value="Mur_ligase_cen"/>
</dbReference>
<keyword evidence="7 8" id="KW-0132">Cell division</keyword>
<dbReference type="InterPro" id="IPR036565">
    <property type="entry name" value="Mur-like_cat_sf"/>
</dbReference>
<dbReference type="GO" id="GO:0005737">
    <property type="term" value="C:cytoplasm"/>
    <property type="evidence" value="ECO:0007669"/>
    <property type="project" value="UniProtKB-SubCell"/>
</dbReference>
<dbReference type="Gene3D" id="3.40.1190.10">
    <property type="entry name" value="Mur-like, catalytic domain"/>
    <property type="match status" value="1"/>
</dbReference>
<keyword evidence="5 7" id="KW-0547">Nucleotide-binding</keyword>
<evidence type="ECO:0000256" key="8">
    <source>
        <dbReference type="RuleBase" id="RU003664"/>
    </source>
</evidence>
<dbReference type="NCBIfam" id="TIGR01087">
    <property type="entry name" value="murD"/>
    <property type="match status" value="1"/>
</dbReference>
<evidence type="ECO:0000313" key="12">
    <source>
        <dbReference type="Proteomes" id="UP000178526"/>
    </source>
</evidence>
<dbReference type="SUPFAM" id="SSF53244">
    <property type="entry name" value="MurD-like peptide ligases, peptide-binding domain"/>
    <property type="match status" value="1"/>
</dbReference>
<name>A0A1F7RHJ0_9BACT</name>
<organism evidence="11 12">
    <name type="scientific">Candidatus Schekmanbacteria bacterium GWA2_38_11</name>
    <dbReference type="NCBI Taxonomy" id="1817876"/>
    <lineage>
        <taxon>Bacteria</taxon>
        <taxon>Candidatus Schekmaniibacteriota</taxon>
    </lineage>
</organism>
<dbReference type="HAMAP" id="MF_00639">
    <property type="entry name" value="MurD"/>
    <property type="match status" value="1"/>
</dbReference>
<dbReference type="GO" id="GO:0005524">
    <property type="term" value="F:ATP binding"/>
    <property type="evidence" value="ECO:0007669"/>
    <property type="project" value="UniProtKB-UniRule"/>
</dbReference>
<keyword evidence="4 7" id="KW-0436">Ligase</keyword>
<keyword evidence="7 8" id="KW-0961">Cell wall biogenesis/degradation</keyword>
<dbReference type="Gene3D" id="3.90.190.20">
    <property type="entry name" value="Mur ligase, C-terminal domain"/>
    <property type="match status" value="1"/>
</dbReference>
<reference evidence="11 12" key="1">
    <citation type="journal article" date="2016" name="Nat. Commun.">
        <title>Thousands of microbial genomes shed light on interconnected biogeochemical processes in an aquifer system.</title>
        <authorList>
            <person name="Anantharaman K."/>
            <person name="Brown C.T."/>
            <person name="Hug L.A."/>
            <person name="Sharon I."/>
            <person name="Castelle C.J."/>
            <person name="Probst A.J."/>
            <person name="Thomas B.C."/>
            <person name="Singh A."/>
            <person name="Wilkins M.J."/>
            <person name="Karaoz U."/>
            <person name="Brodie E.L."/>
            <person name="Williams K.H."/>
            <person name="Hubbard S.S."/>
            <person name="Banfield J.F."/>
        </authorList>
    </citation>
    <scope>NUCLEOTIDE SEQUENCE [LARGE SCALE GENOMIC DNA]</scope>
</reference>
<dbReference type="EC" id="6.3.2.9" evidence="7 8"/>
<comment type="catalytic activity">
    <reaction evidence="7 8">
        <text>UDP-N-acetyl-alpha-D-muramoyl-L-alanine + D-glutamate + ATP = UDP-N-acetyl-alpha-D-muramoyl-L-alanyl-D-glutamate + ADP + phosphate + H(+)</text>
        <dbReference type="Rhea" id="RHEA:16429"/>
        <dbReference type="ChEBI" id="CHEBI:15378"/>
        <dbReference type="ChEBI" id="CHEBI:29986"/>
        <dbReference type="ChEBI" id="CHEBI:30616"/>
        <dbReference type="ChEBI" id="CHEBI:43474"/>
        <dbReference type="ChEBI" id="CHEBI:83898"/>
        <dbReference type="ChEBI" id="CHEBI:83900"/>
        <dbReference type="ChEBI" id="CHEBI:456216"/>
        <dbReference type="EC" id="6.3.2.9"/>
    </reaction>
</comment>
<dbReference type="Proteomes" id="UP000178526">
    <property type="component" value="Unassembled WGS sequence"/>
</dbReference>